<dbReference type="SUPFAM" id="SSF56801">
    <property type="entry name" value="Acetyl-CoA synthetase-like"/>
    <property type="match status" value="1"/>
</dbReference>
<organism evidence="5 6">
    <name type="scientific">Brevibacterium daeguense</name>
    <dbReference type="NCBI Taxonomy" id="909936"/>
    <lineage>
        <taxon>Bacteria</taxon>
        <taxon>Bacillati</taxon>
        <taxon>Actinomycetota</taxon>
        <taxon>Actinomycetes</taxon>
        <taxon>Micrococcales</taxon>
        <taxon>Brevibacteriaceae</taxon>
        <taxon>Brevibacterium</taxon>
    </lineage>
</organism>
<dbReference type="EMBL" id="BAABAZ010000006">
    <property type="protein sequence ID" value="GAA4284994.1"/>
    <property type="molecule type" value="Genomic_DNA"/>
</dbReference>
<evidence type="ECO:0000259" key="3">
    <source>
        <dbReference type="Pfam" id="PF00501"/>
    </source>
</evidence>
<sequence>MTTFTGSTALDLSRSPAITAKIFRHAHEVPGETAVSFRDRTFSWQEFGSLVRCSARDLQRRGVGRGDRVAILLTNRPEFLVLTAAAAALGAISVPINFRLTRGEVAYIIDNVSPEILFTEHGARDLAAAAVQDAQSSPVVIDCDDVDLLTVSEYPDGELGDDECFVPEAGDDYAIIHTSGTTGNPKGAVITHGGIFACSAQVANRWALSSGDGVVMLAPPLFHIGTFLACHGAIAGGATSLVIPSAGFDPAETLQTMKRFAVTAAFMVPQQWQLLCEEIERTGAEGLALTHANWGGAPASEKLLERMKVCMPSTEVKASFGQTETTGYGVGLEFEDSLRKPGSVGKPADDMAVRVVDAEMNDVAVGEVGEIVYRGVGVMSRYWRNPDATAEAFRGGWFHSGDLVRRDDEGFIYVVDRLKDMIISGGENIYCAEIENALAWHPDIAEVSIVGRPDEKWGEVPVACIVPKDPTSPPDLQSVRAYLKDRLASYKHPKDVRIVEAFPRSGIGKIQKTVLRDVVESR</sequence>
<keyword evidence="6" id="KW-1185">Reference proteome</keyword>
<dbReference type="InterPro" id="IPR025110">
    <property type="entry name" value="AMP-bd_C"/>
</dbReference>
<dbReference type="PANTHER" id="PTHR43201">
    <property type="entry name" value="ACYL-COA SYNTHETASE"/>
    <property type="match status" value="1"/>
</dbReference>
<dbReference type="Gene3D" id="3.30.300.30">
    <property type="match status" value="1"/>
</dbReference>
<dbReference type="Pfam" id="PF13193">
    <property type="entry name" value="AMP-binding_C"/>
    <property type="match status" value="1"/>
</dbReference>
<gene>
    <name evidence="5" type="primary">fadD5_5</name>
    <name evidence="5" type="ORF">GCM10022261_25250</name>
</gene>
<protein>
    <submittedName>
        <fullName evidence="5">Fatty-acid--CoA ligase FadD5</fullName>
    </submittedName>
</protein>
<evidence type="ECO:0000259" key="4">
    <source>
        <dbReference type="Pfam" id="PF13193"/>
    </source>
</evidence>
<evidence type="ECO:0000313" key="6">
    <source>
        <dbReference type="Proteomes" id="UP001501586"/>
    </source>
</evidence>
<dbReference type="PANTHER" id="PTHR43201:SF5">
    <property type="entry name" value="MEDIUM-CHAIN ACYL-COA LIGASE ACSF2, MITOCHONDRIAL"/>
    <property type="match status" value="1"/>
</dbReference>
<dbReference type="Gene3D" id="3.40.50.12780">
    <property type="entry name" value="N-terminal domain of ligase-like"/>
    <property type="match status" value="1"/>
</dbReference>
<comment type="caution">
    <text evidence="5">The sequence shown here is derived from an EMBL/GenBank/DDBJ whole genome shotgun (WGS) entry which is preliminary data.</text>
</comment>
<dbReference type="InterPro" id="IPR020845">
    <property type="entry name" value="AMP-binding_CS"/>
</dbReference>
<feature type="domain" description="AMP-dependent synthetase/ligase" evidence="3">
    <location>
        <begin position="23"/>
        <end position="383"/>
    </location>
</feature>
<dbReference type="Pfam" id="PF00501">
    <property type="entry name" value="AMP-binding"/>
    <property type="match status" value="1"/>
</dbReference>
<reference evidence="6" key="1">
    <citation type="journal article" date="2019" name="Int. J. Syst. Evol. Microbiol.">
        <title>The Global Catalogue of Microorganisms (GCM) 10K type strain sequencing project: providing services to taxonomists for standard genome sequencing and annotation.</title>
        <authorList>
            <consortium name="The Broad Institute Genomics Platform"/>
            <consortium name="The Broad Institute Genome Sequencing Center for Infectious Disease"/>
            <person name="Wu L."/>
            <person name="Ma J."/>
        </authorList>
    </citation>
    <scope>NUCLEOTIDE SEQUENCE [LARGE SCALE GENOMIC DNA]</scope>
    <source>
        <strain evidence="6">JCM 17458</strain>
    </source>
</reference>
<proteinExistence type="inferred from homology"/>
<keyword evidence="2 5" id="KW-0436">Ligase</keyword>
<dbReference type="GO" id="GO:0016874">
    <property type="term" value="F:ligase activity"/>
    <property type="evidence" value="ECO:0007669"/>
    <property type="project" value="UniProtKB-KW"/>
</dbReference>
<evidence type="ECO:0000256" key="1">
    <source>
        <dbReference type="ARBA" id="ARBA00006432"/>
    </source>
</evidence>
<evidence type="ECO:0000313" key="5">
    <source>
        <dbReference type="EMBL" id="GAA4284994.1"/>
    </source>
</evidence>
<dbReference type="InterPro" id="IPR042099">
    <property type="entry name" value="ANL_N_sf"/>
</dbReference>
<dbReference type="RefSeq" id="WP_236862955.1">
    <property type="nucleotide sequence ID" value="NZ_BAABAZ010000006.1"/>
</dbReference>
<accession>A0ABP8ELX3</accession>
<comment type="similarity">
    <text evidence="1">Belongs to the ATP-dependent AMP-binding enzyme family.</text>
</comment>
<dbReference type="Proteomes" id="UP001501586">
    <property type="component" value="Unassembled WGS sequence"/>
</dbReference>
<feature type="domain" description="AMP-binding enzyme C-terminal" evidence="4">
    <location>
        <begin position="433"/>
        <end position="509"/>
    </location>
</feature>
<dbReference type="PROSITE" id="PS00455">
    <property type="entry name" value="AMP_BINDING"/>
    <property type="match status" value="1"/>
</dbReference>
<name>A0ABP8ELX3_9MICO</name>
<evidence type="ECO:0000256" key="2">
    <source>
        <dbReference type="ARBA" id="ARBA00022598"/>
    </source>
</evidence>
<dbReference type="InterPro" id="IPR045851">
    <property type="entry name" value="AMP-bd_C_sf"/>
</dbReference>
<dbReference type="InterPro" id="IPR000873">
    <property type="entry name" value="AMP-dep_synth/lig_dom"/>
</dbReference>